<dbReference type="Proteomes" id="UP001500540">
    <property type="component" value="Unassembled WGS sequence"/>
</dbReference>
<evidence type="ECO:0000313" key="2">
    <source>
        <dbReference type="EMBL" id="GAA3776669.1"/>
    </source>
</evidence>
<accession>A0ABP7GWT2</accession>
<evidence type="ECO:0000256" key="1">
    <source>
        <dbReference type="SAM" id="MobiDB-lite"/>
    </source>
</evidence>
<evidence type="ECO:0000313" key="3">
    <source>
        <dbReference type="Proteomes" id="UP001500540"/>
    </source>
</evidence>
<dbReference type="RefSeq" id="WP_344785089.1">
    <property type="nucleotide sequence ID" value="NZ_BAABAF010000012.1"/>
</dbReference>
<name>A0ABP7GWT2_9MICO</name>
<comment type="caution">
    <text evidence="2">The sequence shown here is derived from an EMBL/GenBank/DDBJ whole genome shotgun (WGS) entry which is preliminary data.</text>
</comment>
<feature type="region of interest" description="Disordered" evidence="1">
    <location>
        <begin position="139"/>
        <end position="161"/>
    </location>
</feature>
<protein>
    <submittedName>
        <fullName evidence="2">Uncharacterized protein</fullName>
    </submittedName>
</protein>
<dbReference type="EMBL" id="BAABAF010000012">
    <property type="protein sequence ID" value="GAA3776669.1"/>
    <property type="molecule type" value="Genomic_DNA"/>
</dbReference>
<gene>
    <name evidence="2" type="ORF">GCM10022240_30190</name>
</gene>
<sequence>MSGDYANESITETDHEAGELLHRVLLRLAELVNEHERIYPVAPGANSVLAADDIATHPMQIGHFADYCLLQAVDTCRSIVRAVRDEDGGITLPIMSLFTLARSVIECAATAMWVLAPPDRRTRVLRRLQFEHNELSHETELTKSAASSFSKPEEQAALRKDAENRKRANEYLRAVAHANGIDRTEYENARPGWEEILIVAGEAMGIEHRGLPTVWRLCSGLSHPSVTRGINVLQFTQTGEKGGMLSGVLSVKTSNAVGVVSLAHRATKIALDRWRQSKMQVNPERPVPKPVPPKF</sequence>
<reference evidence="3" key="1">
    <citation type="journal article" date="2019" name="Int. J. Syst. Evol. Microbiol.">
        <title>The Global Catalogue of Microorganisms (GCM) 10K type strain sequencing project: providing services to taxonomists for standard genome sequencing and annotation.</title>
        <authorList>
            <consortium name="The Broad Institute Genomics Platform"/>
            <consortium name="The Broad Institute Genome Sequencing Center for Infectious Disease"/>
            <person name="Wu L."/>
            <person name="Ma J."/>
        </authorList>
    </citation>
    <scope>NUCLEOTIDE SEQUENCE [LARGE SCALE GENOMIC DNA]</scope>
    <source>
        <strain evidence="3">JCM 16950</strain>
    </source>
</reference>
<proteinExistence type="predicted"/>
<organism evidence="2 3">
    <name type="scientific">Microbacterium kribbense</name>
    <dbReference type="NCBI Taxonomy" id="433645"/>
    <lineage>
        <taxon>Bacteria</taxon>
        <taxon>Bacillati</taxon>
        <taxon>Actinomycetota</taxon>
        <taxon>Actinomycetes</taxon>
        <taxon>Micrococcales</taxon>
        <taxon>Microbacteriaceae</taxon>
        <taxon>Microbacterium</taxon>
    </lineage>
</organism>
<feature type="compositionally biased region" description="Basic and acidic residues" evidence="1">
    <location>
        <begin position="151"/>
        <end position="161"/>
    </location>
</feature>
<keyword evidence="3" id="KW-1185">Reference proteome</keyword>